<name>A0A127VBN2_9SPHI</name>
<reference evidence="1 2" key="1">
    <citation type="submission" date="2016-03" db="EMBL/GenBank/DDBJ databases">
        <title>Complete genome sequence of Pedobacter cryoconitis PAMC 27485.</title>
        <authorList>
            <person name="Lee J."/>
            <person name="Kim O.-S."/>
        </authorList>
    </citation>
    <scope>NUCLEOTIDE SEQUENCE [LARGE SCALE GENOMIC DNA]</scope>
    <source>
        <strain evidence="1 2">PAMC 27485</strain>
    </source>
</reference>
<protein>
    <recommendedName>
        <fullName evidence="3">Immunity protein 26 of polymorphic toxin system</fullName>
    </recommendedName>
</protein>
<evidence type="ECO:0000313" key="2">
    <source>
        <dbReference type="Proteomes" id="UP000071561"/>
    </source>
</evidence>
<organism evidence="1 2">
    <name type="scientific">Pedobacter cryoconitis</name>
    <dbReference type="NCBI Taxonomy" id="188932"/>
    <lineage>
        <taxon>Bacteria</taxon>
        <taxon>Pseudomonadati</taxon>
        <taxon>Bacteroidota</taxon>
        <taxon>Sphingobacteriia</taxon>
        <taxon>Sphingobacteriales</taxon>
        <taxon>Sphingobacteriaceae</taxon>
        <taxon>Pedobacter</taxon>
    </lineage>
</organism>
<accession>A0A127VBN2</accession>
<sequence length="232" mass="26735">MSIRMKKTQLKPGDIFYLETRTKNKFVFGRVLFDVNNQYHKVVDINSHQDDYYPYLAMSHNGCQLIEMYTGINDKPELSSTEVLIPRVFTRNINGDMNILPWGIIGHEKVDYTKVEFPEHINNKNGGMVLDRGELSVHTKIANEAALGVNLKSSISVPAIIGDACLFLQDRADLIDVEFRRPVYIKDRDLMYFPDLRNKIYAQIDLDPNLSYYELAKSKGFDLARFYDNIAV</sequence>
<evidence type="ECO:0008006" key="3">
    <source>
        <dbReference type="Google" id="ProtNLM"/>
    </source>
</evidence>
<keyword evidence="2" id="KW-1185">Reference proteome</keyword>
<evidence type="ECO:0000313" key="1">
    <source>
        <dbReference type="EMBL" id="AMP98705.1"/>
    </source>
</evidence>
<proteinExistence type="predicted"/>
<gene>
    <name evidence="1" type="ORF">AY601_1794</name>
</gene>
<dbReference type="EMBL" id="CP014504">
    <property type="protein sequence ID" value="AMP98705.1"/>
    <property type="molecule type" value="Genomic_DNA"/>
</dbReference>
<dbReference type="Proteomes" id="UP000071561">
    <property type="component" value="Chromosome"/>
</dbReference>
<dbReference type="PATRIC" id="fig|188932.3.peg.1869"/>
<dbReference type="AlphaFoldDB" id="A0A127VBN2"/>
<dbReference type="KEGG" id="pcm:AY601_1794"/>